<dbReference type="Proteomes" id="UP000269221">
    <property type="component" value="Unassembled WGS sequence"/>
</dbReference>
<comment type="caution">
    <text evidence="1">The sequence shown here is derived from an EMBL/GenBank/DDBJ whole genome shotgun (WGS) entry which is preliminary data.</text>
</comment>
<evidence type="ECO:0000313" key="1">
    <source>
        <dbReference type="EMBL" id="RMC13402.1"/>
    </source>
</evidence>
<protein>
    <submittedName>
        <fullName evidence="1">Uncharacterized protein</fullName>
    </submittedName>
</protein>
<organism evidence="1 2">
    <name type="scientific">Hirundo rustica rustica</name>
    <dbReference type="NCBI Taxonomy" id="333673"/>
    <lineage>
        <taxon>Eukaryota</taxon>
        <taxon>Metazoa</taxon>
        <taxon>Chordata</taxon>
        <taxon>Craniata</taxon>
        <taxon>Vertebrata</taxon>
        <taxon>Euteleostomi</taxon>
        <taxon>Archelosauria</taxon>
        <taxon>Archosauria</taxon>
        <taxon>Dinosauria</taxon>
        <taxon>Saurischia</taxon>
        <taxon>Theropoda</taxon>
        <taxon>Coelurosauria</taxon>
        <taxon>Aves</taxon>
        <taxon>Neognathae</taxon>
        <taxon>Neoaves</taxon>
        <taxon>Telluraves</taxon>
        <taxon>Australaves</taxon>
        <taxon>Passeriformes</taxon>
        <taxon>Sylvioidea</taxon>
        <taxon>Hirundinidae</taxon>
        <taxon>Hirundo</taxon>
    </lineage>
</organism>
<dbReference type="EMBL" id="QRBI01000106">
    <property type="protein sequence ID" value="RMC13402.1"/>
    <property type="molecule type" value="Genomic_DNA"/>
</dbReference>
<evidence type="ECO:0000313" key="2">
    <source>
        <dbReference type="Proteomes" id="UP000269221"/>
    </source>
</evidence>
<sequence length="107" mass="12065">MSQCSRVAKKANDILASISNSVASRTREVTVLLVFAPLGLHLECCVQFWAPHCRRNIEVLQGVQSRVMSLGKGLEDTAYNEWLRELRVFSLEKRRLGLETLSLFTTA</sequence>
<proteinExistence type="predicted"/>
<keyword evidence="2" id="KW-1185">Reference proteome</keyword>
<name>A0A3M0KJH2_HIRRU</name>
<gene>
    <name evidence="1" type="ORF">DUI87_10939</name>
</gene>
<dbReference type="PANTHER" id="PTHR33332">
    <property type="entry name" value="REVERSE TRANSCRIPTASE DOMAIN-CONTAINING PROTEIN"/>
    <property type="match status" value="1"/>
</dbReference>
<dbReference type="AlphaFoldDB" id="A0A3M0KJH2"/>
<dbReference type="STRING" id="333673.A0A3M0KJH2"/>
<accession>A0A3M0KJH2</accession>
<dbReference type="OrthoDB" id="276744at2759"/>
<reference evidence="1 2" key="1">
    <citation type="submission" date="2018-07" db="EMBL/GenBank/DDBJ databases">
        <title>A high quality draft genome assembly of the barn swallow (H. rustica rustica).</title>
        <authorList>
            <person name="Formenti G."/>
            <person name="Chiara M."/>
            <person name="Poveda L."/>
            <person name="Francoijs K.-J."/>
            <person name="Bonisoli-Alquati A."/>
            <person name="Canova L."/>
            <person name="Gianfranceschi L."/>
            <person name="Horner D.S."/>
            <person name="Saino N."/>
        </authorList>
    </citation>
    <scope>NUCLEOTIDE SEQUENCE [LARGE SCALE GENOMIC DNA]</scope>
    <source>
        <strain evidence="1">Chelidonia</strain>
        <tissue evidence="1">Blood</tissue>
    </source>
</reference>